<feature type="compositionally biased region" description="Basic and acidic residues" evidence="1">
    <location>
        <begin position="185"/>
        <end position="209"/>
    </location>
</feature>
<dbReference type="AlphaFoldDB" id="A0A8S4A058"/>
<evidence type="ECO:0000313" key="3">
    <source>
        <dbReference type="Proteomes" id="UP000678393"/>
    </source>
</evidence>
<sequence>MGAKNSVTKHHLEPPSTAAASRGHQYEEIDDVLLVTRQKLDQQMTTSSSTNLPTGAVTVDDQASELKSRSKSLPDVVVASAAAAVTPTACSATGNKRYHHYEEINDEQLSCSQKCLNDNKIKQDDGLKAKAGRDKHKKKENEVTYTVSSNAASKLDALPLSSGHTDRHHPYDEITEEMLGSTSAKKIDKENVSKLKNSSKEKVEKKKQTDLSSVDEDTSVETTSNLNISTSNMQPVSQVHHICEDISDDQLISNQKNKKPKKYEKSKSKDSKDKVGKKPQKTVIENSITENHVPSNTRFVVKTGSGNVLPRYHPYDEITEEELDSNRKVIGDKTGKLQKQKTEDGQYKNQAVNNFTETEYLNVQASFAQSSVENSCSREQNEEKHENLEDMYAVPQKKKPKDKQTKELNYIEVEFSSTAPKVEVKSQYSPTAYSNVVRKDGKILLLESQH</sequence>
<gene>
    <name evidence="2" type="ORF">CUNI_LOCUS19396</name>
</gene>
<dbReference type="EMBL" id="CAJHNH020006523">
    <property type="protein sequence ID" value="CAG5133838.1"/>
    <property type="molecule type" value="Genomic_DNA"/>
</dbReference>
<proteinExistence type="predicted"/>
<accession>A0A8S4A058</accession>
<reference evidence="2" key="1">
    <citation type="submission" date="2021-04" db="EMBL/GenBank/DDBJ databases">
        <authorList>
            <consortium name="Molecular Ecology Group"/>
        </authorList>
    </citation>
    <scope>NUCLEOTIDE SEQUENCE</scope>
</reference>
<evidence type="ECO:0000256" key="1">
    <source>
        <dbReference type="SAM" id="MobiDB-lite"/>
    </source>
</evidence>
<organism evidence="2 3">
    <name type="scientific">Candidula unifasciata</name>
    <dbReference type="NCBI Taxonomy" id="100452"/>
    <lineage>
        <taxon>Eukaryota</taxon>
        <taxon>Metazoa</taxon>
        <taxon>Spiralia</taxon>
        <taxon>Lophotrochozoa</taxon>
        <taxon>Mollusca</taxon>
        <taxon>Gastropoda</taxon>
        <taxon>Heterobranchia</taxon>
        <taxon>Euthyneura</taxon>
        <taxon>Panpulmonata</taxon>
        <taxon>Eupulmonata</taxon>
        <taxon>Stylommatophora</taxon>
        <taxon>Helicina</taxon>
        <taxon>Helicoidea</taxon>
        <taxon>Geomitridae</taxon>
        <taxon>Candidula</taxon>
    </lineage>
</organism>
<feature type="region of interest" description="Disordered" evidence="1">
    <location>
        <begin position="1"/>
        <end position="25"/>
    </location>
</feature>
<feature type="region of interest" description="Disordered" evidence="1">
    <location>
        <begin position="44"/>
        <end position="63"/>
    </location>
</feature>
<protein>
    <submittedName>
        <fullName evidence="2">Uncharacterized protein</fullName>
    </submittedName>
</protein>
<feature type="compositionally biased region" description="Basic and acidic residues" evidence="1">
    <location>
        <begin position="263"/>
        <end position="276"/>
    </location>
</feature>
<name>A0A8S4A058_9EUPU</name>
<feature type="compositionally biased region" description="Polar residues" evidence="1">
    <location>
        <begin position="220"/>
        <end position="233"/>
    </location>
</feature>
<feature type="region of interest" description="Disordered" evidence="1">
    <location>
        <begin position="247"/>
        <end position="282"/>
    </location>
</feature>
<evidence type="ECO:0000313" key="2">
    <source>
        <dbReference type="EMBL" id="CAG5133838.1"/>
    </source>
</evidence>
<feature type="region of interest" description="Disordered" evidence="1">
    <location>
        <begin position="176"/>
        <end position="233"/>
    </location>
</feature>
<feature type="compositionally biased region" description="Polar residues" evidence="1">
    <location>
        <begin position="44"/>
        <end position="53"/>
    </location>
</feature>
<keyword evidence="3" id="KW-1185">Reference proteome</keyword>
<dbReference type="Proteomes" id="UP000678393">
    <property type="component" value="Unassembled WGS sequence"/>
</dbReference>
<comment type="caution">
    <text evidence="2">The sequence shown here is derived from an EMBL/GenBank/DDBJ whole genome shotgun (WGS) entry which is preliminary data.</text>
</comment>